<keyword evidence="4" id="KW-1185">Reference proteome</keyword>
<protein>
    <submittedName>
        <fullName evidence="3">Uncharacterized protein YndB with AHSA1/START domain</fullName>
    </submittedName>
</protein>
<organism evidence="3 4">
    <name type="scientific">Longimicrobium terrae</name>
    <dbReference type="NCBI Taxonomy" id="1639882"/>
    <lineage>
        <taxon>Bacteria</taxon>
        <taxon>Pseudomonadati</taxon>
        <taxon>Gemmatimonadota</taxon>
        <taxon>Longimicrobiia</taxon>
        <taxon>Longimicrobiales</taxon>
        <taxon>Longimicrobiaceae</taxon>
        <taxon>Longimicrobium</taxon>
    </lineage>
</organism>
<dbReference type="InterPro" id="IPR013538">
    <property type="entry name" value="ASHA1/2-like_C"/>
</dbReference>
<dbReference type="Proteomes" id="UP000582837">
    <property type="component" value="Unassembled WGS sequence"/>
</dbReference>
<feature type="domain" description="Activator of Hsp90 ATPase homologue 1/2-like C-terminal" evidence="2">
    <location>
        <begin position="15"/>
        <end position="156"/>
    </location>
</feature>
<dbReference type="AlphaFoldDB" id="A0A841GY75"/>
<dbReference type="Pfam" id="PF08327">
    <property type="entry name" value="AHSA1"/>
    <property type="match status" value="1"/>
</dbReference>
<comment type="caution">
    <text evidence="3">The sequence shown here is derived from an EMBL/GenBank/DDBJ whole genome shotgun (WGS) entry which is preliminary data.</text>
</comment>
<dbReference type="Gene3D" id="3.30.530.20">
    <property type="match status" value="1"/>
</dbReference>
<dbReference type="RefSeq" id="WP_205761471.1">
    <property type="nucleotide sequence ID" value="NZ_JABDTL010000001.1"/>
</dbReference>
<evidence type="ECO:0000313" key="4">
    <source>
        <dbReference type="Proteomes" id="UP000582837"/>
    </source>
</evidence>
<evidence type="ECO:0000313" key="3">
    <source>
        <dbReference type="EMBL" id="MBB6070688.1"/>
    </source>
</evidence>
<name>A0A841GY75_9BACT</name>
<dbReference type="InterPro" id="IPR023393">
    <property type="entry name" value="START-like_dom_sf"/>
</dbReference>
<comment type="similarity">
    <text evidence="1">Belongs to the AHA1 family.</text>
</comment>
<proteinExistence type="inferred from homology"/>
<dbReference type="SUPFAM" id="SSF55961">
    <property type="entry name" value="Bet v1-like"/>
    <property type="match status" value="1"/>
</dbReference>
<gene>
    <name evidence="3" type="ORF">HNQ61_002309</name>
</gene>
<dbReference type="EMBL" id="JACHIA010000005">
    <property type="protein sequence ID" value="MBB6070688.1"/>
    <property type="molecule type" value="Genomic_DNA"/>
</dbReference>
<accession>A0A841GY75</accession>
<reference evidence="3 4" key="1">
    <citation type="submission" date="2020-08" db="EMBL/GenBank/DDBJ databases">
        <title>Genomic Encyclopedia of Type Strains, Phase IV (KMG-IV): sequencing the most valuable type-strain genomes for metagenomic binning, comparative biology and taxonomic classification.</title>
        <authorList>
            <person name="Goeker M."/>
        </authorList>
    </citation>
    <scope>NUCLEOTIDE SEQUENCE [LARGE SCALE GENOMIC DNA]</scope>
    <source>
        <strain evidence="3 4">DSM 29007</strain>
    </source>
</reference>
<evidence type="ECO:0000256" key="1">
    <source>
        <dbReference type="ARBA" id="ARBA00006817"/>
    </source>
</evidence>
<evidence type="ECO:0000259" key="2">
    <source>
        <dbReference type="Pfam" id="PF08327"/>
    </source>
</evidence>
<sequence>MTGSASSTSTSRLVRAPRQAVYDAFTRPDALAAWLAPEGMTGRVHQWDLRVGGGYVMSLYYPKSMGDGHGKTAEGEDRYTARFVELDPPSRVVLAIDFESDDPAFAGEMIMQTTLEERPGGTEVTIAFRGLPPGIRPEDNDEGTRSSLEKLARYVETARDGQARAGHH</sequence>